<evidence type="ECO:0000313" key="1">
    <source>
        <dbReference type="EMBL" id="BAW82889.1"/>
    </source>
</evidence>
<dbReference type="Proteomes" id="UP000217846">
    <property type="component" value="Chromosome"/>
</dbReference>
<dbReference type="EMBL" id="AP017602">
    <property type="protein sequence ID" value="BAW82889.1"/>
    <property type="molecule type" value="Genomic_DNA"/>
</dbReference>
<evidence type="ECO:0000313" key="2">
    <source>
        <dbReference type="Proteomes" id="UP000217846"/>
    </source>
</evidence>
<accession>A0AAD1CB35</accession>
<reference evidence="1 2" key="1">
    <citation type="journal article" date="2017" name="Genome Biol. Evol.">
        <title>Extremely Low Genomic Diversity of Rickettsia japonica Distributed in Japan.</title>
        <authorList>
            <person name="Akter A."/>
            <person name="Ooka T."/>
            <person name="Gotoh Y."/>
            <person name="Yamamoto S."/>
            <person name="Fujita H."/>
            <person name="Terasoma F."/>
            <person name="Kida K."/>
            <person name="Taira M."/>
            <person name="Nakadouzono F."/>
            <person name="Gokuden M."/>
            <person name="Hirano M."/>
            <person name="Miyashiro M."/>
            <person name="Inari K."/>
            <person name="Shimazu Y."/>
            <person name="Tabara K."/>
            <person name="Toyoda A."/>
            <person name="Yoshimura D."/>
            <person name="Itoh T."/>
            <person name="Kitano T."/>
            <person name="Sato M.P."/>
            <person name="Katsura K."/>
            <person name="Mondal S.I."/>
            <person name="Ogura Y."/>
            <person name="Ando S."/>
            <person name="Hayashi T."/>
        </authorList>
    </citation>
    <scope>NUCLEOTIDE SEQUENCE [LARGE SCALE GENOMIC DNA]</scope>
    <source>
        <strain evidence="1 2">YH_M</strain>
    </source>
</reference>
<protein>
    <submittedName>
        <fullName evidence="1">Uncharacterized protein</fullName>
    </submittedName>
</protein>
<gene>
    <name evidence="1" type="ORF">RJYHM_0663</name>
</gene>
<dbReference type="AlphaFoldDB" id="A0AAD1CB35"/>
<name>A0AAD1CB35_RICJA</name>
<proteinExistence type="predicted"/>
<organism evidence="1 2">
    <name type="scientific">Rickettsia japonica</name>
    <dbReference type="NCBI Taxonomy" id="35790"/>
    <lineage>
        <taxon>Bacteria</taxon>
        <taxon>Pseudomonadati</taxon>
        <taxon>Pseudomonadota</taxon>
        <taxon>Alphaproteobacteria</taxon>
        <taxon>Rickettsiales</taxon>
        <taxon>Rickettsiaceae</taxon>
        <taxon>Rickettsieae</taxon>
        <taxon>Rickettsia</taxon>
        <taxon>spotted fever group</taxon>
    </lineage>
</organism>
<sequence length="104" mass="12803">MYLGYHLYPYRSLSKRQIITEMPKFYLFDTALSNYLRKYEYQEMTGFDAGKSFEHLEFSKDSDFKLHVISFEKTKRIINLENKKITIWPIQEFLDTLWNNEIWR</sequence>